<proteinExistence type="predicted"/>
<name>A0A6N6MGW1_9FLAO</name>
<keyword evidence="3" id="KW-0479">Metal-binding</keyword>
<evidence type="ECO:0000256" key="6">
    <source>
        <dbReference type="ARBA" id="ARBA00023014"/>
    </source>
</evidence>
<organism evidence="9 10">
    <name type="scientific">Pseudotamlana haliotis</name>
    <dbReference type="NCBI Taxonomy" id="2614804"/>
    <lineage>
        <taxon>Bacteria</taxon>
        <taxon>Pseudomonadati</taxon>
        <taxon>Bacteroidota</taxon>
        <taxon>Flavobacteriia</taxon>
        <taxon>Flavobacteriales</taxon>
        <taxon>Flavobacteriaceae</taxon>
        <taxon>Pseudotamlana</taxon>
    </lineage>
</organism>
<dbReference type="SUPFAM" id="SSF54862">
    <property type="entry name" value="4Fe-4S ferredoxins"/>
    <property type="match status" value="1"/>
</dbReference>
<evidence type="ECO:0000256" key="5">
    <source>
        <dbReference type="ARBA" id="ARBA00023004"/>
    </source>
</evidence>
<feature type="transmembrane region" description="Helical" evidence="7">
    <location>
        <begin position="338"/>
        <end position="358"/>
    </location>
</feature>
<keyword evidence="7" id="KW-0812">Transmembrane</keyword>
<dbReference type="PROSITE" id="PS00198">
    <property type="entry name" value="4FE4S_FER_1"/>
    <property type="match status" value="1"/>
</dbReference>
<keyword evidence="7" id="KW-1133">Transmembrane helix</keyword>
<gene>
    <name evidence="9" type="primary">ccoG</name>
    <name evidence="9" type="ORF">F6U93_04995</name>
</gene>
<evidence type="ECO:0000256" key="4">
    <source>
        <dbReference type="ARBA" id="ARBA00022982"/>
    </source>
</evidence>
<feature type="transmembrane region" description="Helical" evidence="7">
    <location>
        <begin position="197"/>
        <end position="214"/>
    </location>
</feature>
<dbReference type="InterPro" id="IPR017896">
    <property type="entry name" value="4Fe4S_Fe-S-bd"/>
</dbReference>
<dbReference type="AlphaFoldDB" id="A0A6N6MGW1"/>
<dbReference type="GO" id="GO:0005886">
    <property type="term" value="C:plasma membrane"/>
    <property type="evidence" value="ECO:0007669"/>
    <property type="project" value="TreeGrafter"/>
</dbReference>
<comment type="caution">
    <text evidence="9">The sequence shown here is derived from an EMBL/GenBank/DDBJ whole genome shotgun (WGS) entry which is preliminary data.</text>
</comment>
<evidence type="ECO:0000313" key="9">
    <source>
        <dbReference type="EMBL" id="KAB1069114.1"/>
    </source>
</evidence>
<protein>
    <submittedName>
        <fullName evidence="9">Cytochrome c oxidase accessory protein CcoG</fullName>
    </submittedName>
</protein>
<dbReference type="InterPro" id="IPR014116">
    <property type="entry name" value="Cyt_c_oxidase_cbb3_FixG"/>
</dbReference>
<evidence type="ECO:0000256" key="2">
    <source>
        <dbReference type="ARBA" id="ARBA00022485"/>
    </source>
</evidence>
<dbReference type="GO" id="GO:0051539">
    <property type="term" value="F:4 iron, 4 sulfur cluster binding"/>
    <property type="evidence" value="ECO:0007669"/>
    <property type="project" value="UniProtKB-KW"/>
</dbReference>
<evidence type="ECO:0000259" key="8">
    <source>
        <dbReference type="PROSITE" id="PS51379"/>
    </source>
</evidence>
<dbReference type="Pfam" id="PF12801">
    <property type="entry name" value="Fer4_5"/>
    <property type="match status" value="1"/>
</dbReference>
<keyword evidence="6" id="KW-0411">Iron-sulfur</keyword>
<accession>A0A6N6MGW1</accession>
<dbReference type="PANTHER" id="PTHR30176">
    <property type="entry name" value="FERREDOXIN-TYPE PROTEIN NAPH"/>
    <property type="match status" value="1"/>
</dbReference>
<evidence type="ECO:0000313" key="10">
    <source>
        <dbReference type="Proteomes" id="UP000441333"/>
    </source>
</evidence>
<dbReference type="InterPro" id="IPR017900">
    <property type="entry name" value="4Fe4S_Fe_S_CS"/>
</dbReference>
<dbReference type="Gene3D" id="3.30.70.20">
    <property type="match status" value="1"/>
</dbReference>
<evidence type="ECO:0000256" key="7">
    <source>
        <dbReference type="SAM" id="Phobius"/>
    </source>
</evidence>
<keyword evidence="4" id="KW-0249">Electron transport</keyword>
<dbReference type="NCBIfam" id="TIGR02745">
    <property type="entry name" value="ccoG_rdxA_fixG"/>
    <property type="match status" value="1"/>
</dbReference>
<feature type="transmembrane region" description="Helical" evidence="7">
    <location>
        <begin position="40"/>
        <end position="64"/>
    </location>
</feature>
<dbReference type="PROSITE" id="PS51379">
    <property type="entry name" value="4FE4S_FER_2"/>
    <property type="match status" value="1"/>
</dbReference>
<sequence>MEPQDNETFRDSIGTVTKDGKRAWVFPKKPNGKLYKYRKYVSYVLLTFLITAPFIKVNGNQFLMFNVLERRFNIFGFPFWPQDFYLFVISMIIGVIFIALFTVAFGRIFCGWVCPQTIFMEMVFRRIEFWIEGDRGKQMRLAKQPWNAEKIRKKGLKLFIFLLISFIIANVFLAYLIGSDKLIQYIKAGPSAHLSTLVSLIIFTAVFYFIFAWFREQVCIIACPYGRLQGVLLDTKSIVVAYDHKRGEAENGRKKFKKNEDRDALGHGDCIDCKQCVNVCPTGIDIRNGTQLECVNCTACIDECDHIMESINLPKGLIRYASEEEIEKKAKFKFTPRLKGYTAVLVILTGLLTGMLFLRNDIEANVLRLPGQLYEHKDNNIISNVFTYKLVNKTTRDFDDVTLKLLSHKGTLKIVATTNKLHVPSQGLAEGTLFVEINNSALTGDRNKIEIGVYEGDDLIETTTANFLGPRSFK</sequence>
<keyword evidence="5" id="KW-0408">Iron</keyword>
<feature type="transmembrane region" description="Helical" evidence="7">
    <location>
        <begin position="158"/>
        <end position="177"/>
    </location>
</feature>
<keyword evidence="2" id="KW-0004">4Fe-4S</keyword>
<dbReference type="Pfam" id="PF13746">
    <property type="entry name" value="Fer4_18"/>
    <property type="match status" value="1"/>
</dbReference>
<dbReference type="GO" id="GO:0046872">
    <property type="term" value="F:metal ion binding"/>
    <property type="evidence" value="ECO:0007669"/>
    <property type="project" value="UniProtKB-KW"/>
</dbReference>
<dbReference type="Pfam" id="PF11614">
    <property type="entry name" value="FixG_C"/>
    <property type="match status" value="1"/>
</dbReference>
<evidence type="ECO:0000256" key="3">
    <source>
        <dbReference type="ARBA" id="ARBA00022723"/>
    </source>
</evidence>
<reference evidence="9 10" key="1">
    <citation type="submission" date="2019-09" db="EMBL/GenBank/DDBJ databases">
        <authorList>
            <person name="Cao W.R."/>
        </authorList>
    </citation>
    <scope>NUCLEOTIDE SEQUENCE [LARGE SCALE GENOMIC DNA]</scope>
    <source>
        <strain evidence="9 10">B1N29</strain>
    </source>
</reference>
<feature type="domain" description="4Fe-4S ferredoxin-type" evidence="8">
    <location>
        <begin position="261"/>
        <end position="289"/>
    </location>
</feature>
<evidence type="ECO:0000256" key="1">
    <source>
        <dbReference type="ARBA" id="ARBA00022448"/>
    </source>
</evidence>
<dbReference type="Proteomes" id="UP000441333">
    <property type="component" value="Unassembled WGS sequence"/>
</dbReference>
<dbReference type="InterPro" id="IPR013783">
    <property type="entry name" value="Ig-like_fold"/>
</dbReference>
<keyword evidence="10" id="KW-1185">Reference proteome</keyword>
<dbReference type="PANTHER" id="PTHR30176:SF3">
    <property type="entry name" value="FERREDOXIN-TYPE PROTEIN NAPH"/>
    <property type="match status" value="1"/>
</dbReference>
<dbReference type="InterPro" id="IPR051684">
    <property type="entry name" value="Electron_Trans/Redox"/>
</dbReference>
<dbReference type="EMBL" id="WAAT01000028">
    <property type="protein sequence ID" value="KAB1069114.1"/>
    <property type="molecule type" value="Genomic_DNA"/>
</dbReference>
<keyword evidence="7" id="KW-0472">Membrane</keyword>
<dbReference type="InterPro" id="IPR032879">
    <property type="entry name" value="FixG_C"/>
</dbReference>
<dbReference type="Gene3D" id="2.60.40.10">
    <property type="entry name" value="Immunoglobulins"/>
    <property type="match status" value="1"/>
</dbReference>
<keyword evidence="1" id="KW-0813">Transport</keyword>
<dbReference type="RefSeq" id="WP_150937450.1">
    <property type="nucleotide sequence ID" value="NZ_WAAT01000028.1"/>
</dbReference>
<feature type="transmembrane region" description="Helical" evidence="7">
    <location>
        <begin position="84"/>
        <end position="110"/>
    </location>
</feature>